<organism evidence="10">
    <name type="scientific">marine sediment metagenome</name>
    <dbReference type="NCBI Taxonomy" id="412755"/>
    <lineage>
        <taxon>unclassified sequences</taxon>
        <taxon>metagenomes</taxon>
        <taxon>ecological metagenomes</taxon>
    </lineage>
</organism>
<dbReference type="CDD" id="cd01672">
    <property type="entry name" value="TMPK"/>
    <property type="match status" value="1"/>
</dbReference>
<dbReference type="Pfam" id="PF02223">
    <property type="entry name" value="Thymidylate_kin"/>
    <property type="match status" value="1"/>
</dbReference>
<evidence type="ECO:0000256" key="8">
    <source>
        <dbReference type="ARBA" id="ARBA00048743"/>
    </source>
</evidence>
<evidence type="ECO:0000256" key="2">
    <source>
        <dbReference type="ARBA" id="ARBA00012980"/>
    </source>
</evidence>
<gene>
    <name evidence="10" type="ORF">S01H4_41329</name>
</gene>
<dbReference type="AlphaFoldDB" id="X1BRI1"/>
<keyword evidence="4" id="KW-0545">Nucleotide biosynthesis</keyword>
<evidence type="ECO:0000256" key="4">
    <source>
        <dbReference type="ARBA" id="ARBA00022727"/>
    </source>
</evidence>
<dbReference type="GO" id="GO:0005737">
    <property type="term" value="C:cytoplasm"/>
    <property type="evidence" value="ECO:0007669"/>
    <property type="project" value="TreeGrafter"/>
</dbReference>
<feature type="domain" description="Thymidylate kinase-like" evidence="9">
    <location>
        <begin position="9"/>
        <end position="138"/>
    </location>
</feature>
<comment type="caution">
    <text evidence="10">The sequence shown here is derived from an EMBL/GenBank/DDBJ whole genome shotgun (WGS) entry which is preliminary data.</text>
</comment>
<accession>X1BRI1</accession>
<dbReference type="PANTHER" id="PTHR10344:SF4">
    <property type="entry name" value="UMP-CMP KINASE 2, MITOCHONDRIAL"/>
    <property type="match status" value="1"/>
</dbReference>
<evidence type="ECO:0000256" key="5">
    <source>
        <dbReference type="ARBA" id="ARBA00022741"/>
    </source>
</evidence>
<dbReference type="InterPro" id="IPR018095">
    <property type="entry name" value="Thymidylate_kin_CS"/>
</dbReference>
<evidence type="ECO:0000256" key="7">
    <source>
        <dbReference type="ARBA" id="ARBA00022840"/>
    </source>
</evidence>
<dbReference type="GO" id="GO:0006233">
    <property type="term" value="P:dTDP biosynthetic process"/>
    <property type="evidence" value="ECO:0007669"/>
    <property type="project" value="InterPro"/>
</dbReference>
<feature type="non-terminal residue" evidence="10">
    <location>
        <position position="139"/>
    </location>
</feature>
<dbReference type="GO" id="GO:0004798">
    <property type="term" value="F:dTMP kinase activity"/>
    <property type="evidence" value="ECO:0007669"/>
    <property type="project" value="UniProtKB-EC"/>
</dbReference>
<dbReference type="PANTHER" id="PTHR10344">
    <property type="entry name" value="THYMIDYLATE KINASE"/>
    <property type="match status" value="1"/>
</dbReference>
<comment type="catalytic activity">
    <reaction evidence="8">
        <text>dTMP + ATP = dTDP + ADP</text>
        <dbReference type="Rhea" id="RHEA:13517"/>
        <dbReference type="ChEBI" id="CHEBI:30616"/>
        <dbReference type="ChEBI" id="CHEBI:58369"/>
        <dbReference type="ChEBI" id="CHEBI:63528"/>
        <dbReference type="ChEBI" id="CHEBI:456216"/>
        <dbReference type="EC" id="2.7.4.9"/>
    </reaction>
</comment>
<protein>
    <recommendedName>
        <fullName evidence="2">dTMP kinase</fullName>
        <ecNumber evidence="2">2.7.4.9</ecNumber>
    </recommendedName>
</protein>
<evidence type="ECO:0000256" key="3">
    <source>
        <dbReference type="ARBA" id="ARBA00022679"/>
    </source>
</evidence>
<dbReference type="GO" id="GO:0005524">
    <property type="term" value="F:ATP binding"/>
    <property type="evidence" value="ECO:0007669"/>
    <property type="project" value="UniProtKB-KW"/>
</dbReference>
<keyword evidence="7" id="KW-0067">ATP-binding</keyword>
<proteinExistence type="inferred from homology"/>
<dbReference type="EC" id="2.7.4.9" evidence="2"/>
<dbReference type="GO" id="GO:0006235">
    <property type="term" value="P:dTTP biosynthetic process"/>
    <property type="evidence" value="ECO:0007669"/>
    <property type="project" value="TreeGrafter"/>
</dbReference>
<dbReference type="InterPro" id="IPR018094">
    <property type="entry name" value="Thymidylate_kinase"/>
</dbReference>
<dbReference type="SUPFAM" id="SSF52540">
    <property type="entry name" value="P-loop containing nucleoside triphosphate hydrolases"/>
    <property type="match status" value="1"/>
</dbReference>
<dbReference type="PROSITE" id="PS01331">
    <property type="entry name" value="THYMIDYLATE_KINASE"/>
    <property type="match status" value="1"/>
</dbReference>
<reference evidence="10" key="1">
    <citation type="journal article" date="2014" name="Front. Microbiol.">
        <title>High frequency of phylogenetically diverse reductive dehalogenase-homologous genes in deep subseafloor sedimentary metagenomes.</title>
        <authorList>
            <person name="Kawai M."/>
            <person name="Futagami T."/>
            <person name="Toyoda A."/>
            <person name="Takaki Y."/>
            <person name="Nishi S."/>
            <person name="Hori S."/>
            <person name="Arai W."/>
            <person name="Tsubouchi T."/>
            <person name="Morono Y."/>
            <person name="Uchiyama I."/>
            <person name="Ito T."/>
            <person name="Fujiyama A."/>
            <person name="Inagaki F."/>
            <person name="Takami H."/>
        </authorList>
    </citation>
    <scope>NUCLEOTIDE SEQUENCE</scope>
    <source>
        <strain evidence="10">Expedition CK06-06</strain>
    </source>
</reference>
<dbReference type="NCBIfam" id="TIGR00041">
    <property type="entry name" value="DTMP_kinase"/>
    <property type="match status" value="1"/>
</dbReference>
<comment type="similarity">
    <text evidence="1">Belongs to the thymidylate kinase family.</text>
</comment>
<keyword evidence="5" id="KW-0547">Nucleotide-binding</keyword>
<evidence type="ECO:0000259" key="9">
    <source>
        <dbReference type="Pfam" id="PF02223"/>
    </source>
</evidence>
<dbReference type="InterPro" id="IPR039430">
    <property type="entry name" value="Thymidylate_kin-like_dom"/>
</dbReference>
<dbReference type="Gene3D" id="3.40.50.300">
    <property type="entry name" value="P-loop containing nucleotide triphosphate hydrolases"/>
    <property type="match status" value="1"/>
</dbReference>
<evidence type="ECO:0000313" key="10">
    <source>
        <dbReference type="EMBL" id="GAG98349.1"/>
    </source>
</evidence>
<dbReference type="GO" id="GO:0006227">
    <property type="term" value="P:dUDP biosynthetic process"/>
    <property type="evidence" value="ECO:0007669"/>
    <property type="project" value="TreeGrafter"/>
</dbReference>
<evidence type="ECO:0000256" key="6">
    <source>
        <dbReference type="ARBA" id="ARBA00022777"/>
    </source>
</evidence>
<keyword evidence="3" id="KW-0808">Transferase</keyword>
<name>X1BRI1_9ZZZZ</name>
<keyword evidence="6" id="KW-0418">Kinase</keyword>
<evidence type="ECO:0000256" key="1">
    <source>
        <dbReference type="ARBA" id="ARBA00009776"/>
    </source>
</evidence>
<dbReference type="InterPro" id="IPR027417">
    <property type="entry name" value="P-loop_NTPase"/>
</dbReference>
<dbReference type="EMBL" id="BART01022595">
    <property type="protein sequence ID" value="GAG98349.1"/>
    <property type="molecule type" value="Genomic_DNA"/>
</dbReference>
<sequence length="139" mass="15556">MQHSIFIVLDGIDGSGTSTHSKLLAGFLSTKGLKIYLTQEPSNNDIGKLLRVYLRNAKIPASTDALLFAADRVLHFENQIKKKMEEGYIIISDRYIESSIAYQSSQSEEITIEWVKNLNLFAGKPDLTIILDIDPKISL</sequence>